<sequence length="898" mass="103303">MSSEAYWMGHGAGGIQPLATSETSHGSGRNFNTVQKSSRASRRSAQENTRPPEVPKSGRSRAKFRSKTQGMRARKSRRAIQRLTELHSRLLLDTQTKLTRLEHKLAKLDFDVPDGLRNHQRHRKNHEWYKERLISRIEKRFKAYADELRQLKHRKSLTHNVLENLTNRMKEIQDMTNNYLDNSMPESEIRKYSLFPSSRDIGSNSLEPYKRPFEEEIQNPFLQFNSAPRTGSPRAPVLAPPSSGEYNPFRSSFTTRHLQRQEDAIEDSSDVYTNGWKISFATLDEKTIDECIDELFSPFQHNQLPAATPPRVPLPPPRHPSHPGSIDFPVLSDDLPAAYSPTLLAPPDITDLYFPLPEQTVIPTYAEFQCWTEEGVEDSNDIEITEQWTSEILHFAKDFIENDNVLLFGYSRGEIAIYHDQKVPADQETLPHLGSQTSDEVSVDWNSDRFRLLQLELRHMPRSLNGLEKLHFDAQNDLILETDSDDDCISDTEATKIRAQTWGRQRLEKWKANAGKSKDWRIYPLLKISTKRKEQSCTTRKLNLRKSTLEPFSWNPSSRLPVNALKSCNAGLRKDLKLGTNSRKHFQLYTKRVEHEKAKSLGIPMVDLTETSYGNDHDNVERECRTKHPKFSSWLMEANDIRGQWHTARSLRKAAGLEQHDWPLSLHRSGELLRYPYRLMKHLRTEPHGEVYVLEDVDSGISYEAKIYILRGIHPSQRKRRVDNLKRMTALPAFILSFDYGGKKYCLFEPTEPEVTTPPAKLGAIGRRNTSEYRTAFPELLMPEAVRLERQAALRLKLSATWKDAVSDATTRQLLYEIGVELLQESKANGKKWQNFSSPLPPVLRVLVQLGEHDSAWKIRANALLRQTVLLHLGSMPLEEGTKMRKKKKATKVAECKV</sequence>
<dbReference type="AlphaFoldDB" id="A0A2J6SAW0"/>
<feature type="compositionally biased region" description="Polar residues" evidence="2">
    <location>
        <begin position="18"/>
        <end position="36"/>
    </location>
</feature>
<feature type="compositionally biased region" description="Basic residues" evidence="2">
    <location>
        <begin position="58"/>
        <end position="78"/>
    </location>
</feature>
<dbReference type="EMBL" id="KZ613938">
    <property type="protein sequence ID" value="PMD47886.1"/>
    <property type="molecule type" value="Genomic_DNA"/>
</dbReference>
<keyword evidence="4" id="KW-1185">Reference proteome</keyword>
<feature type="region of interest" description="Disordered" evidence="2">
    <location>
        <begin position="1"/>
        <end position="78"/>
    </location>
</feature>
<feature type="coiled-coil region" evidence="1">
    <location>
        <begin position="134"/>
        <end position="182"/>
    </location>
</feature>
<protein>
    <submittedName>
        <fullName evidence="3">Uncharacterized protein</fullName>
    </submittedName>
</protein>
<name>A0A2J6SAW0_HYAVF</name>
<gene>
    <name evidence="3" type="ORF">L207DRAFT_561283</name>
</gene>
<dbReference type="Proteomes" id="UP000235786">
    <property type="component" value="Unassembled WGS sequence"/>
</dbReference>
<keyword evidence="1" id="KW-0175">Coiled coil</keyword>
<evidence type="ECO:0000313" key="4">
    <source>
        <dbReference type="Proteomes" id="UP000235786"/>
    </source>
</evidence>
<dbReference type="OrthoDB" id="3565384at2759"/>
<feature type="region of interest" description="Disordered" evidence="2">
    <location>
        <begin position="224"/>
        <end position="246"/>
    </location>
</feature>
<reference evidence="3 4" key="1">
    <citation type="submission" date="2016-04" db="EMBL/GenBank/DDBJ databases">
        <title>A degradative enzymes factory behind the ericoid mycorrhizal symbiosis.</title>
        <authorList>
            <consortium name="DOE Joint Genome Institute"/>
            <person name="Martino E."/>
            <person name="Morin E."/>
            <person name="Grelet G."/>
            <person name="Kuo A."/>
            <person name="Kohler A."/>
            <person name="Daghino S."/>
            <person name="Barry K."/>
            <person name="Choi C."/>
            <person name="Cichocki N."/>
            <person name="Clum A."/>
            <person name="Copeland A."/>
            <person name="Hainaut M."/>
            <person name="Haridas S."/>
            <person name="Labutti K."/>
            <person name="Lindquist E."/>
            <person name="Lipzen A."/>
            <person name="Khouja H.-R."/>
            <person name="Murat C."/>
            <person name="Ohm R."/>
            <person name="Olson A."/>
            <person name="Spatafora J."/>
            <person name="Veneault-Fourrey C."/>
            <person name="Henrissat B."/>
            <person name="Grigoriev I."/>
            <person name="Martin F."/>
            <person name="Perotto S."/>
        </authorList>
    </citation>
    <scope>NUCLEOTIDE SEQUENCE [LARGE SCALE GENOMIC DNA]</scope>
    <source>
        <strain evidence="3 4">F</strain>
    </source>
</reference>
<accession>A0A2J6SAW0</accession>
<evidence type="ECO:0000256" key="1">
    <source>
        <dbReference type="SAM" id="Coils"/>
    </source>
</evidence>
<evidence type="ECO:0000313" key="3">
    <source>
        <dbReference type="EMBL" id="PMD47886.1"/>
    </source>
</evidence>
<organism evidence="3 4">
    <name type="scientific">Hyaloscypha variabilis (strain UAMH 11265 / GT02V1 / F)</name>
    <name type="common">Meliniomyces variabilis</name>
    <dbReference type="NCBI Taxonomy" id="1149755"/>
    <lineage>
        <taxon>Eukaryota</taxon>
        <taxon>Fungi</taxon>
        <taxon>Dikarya</taxon>
        <taxon>Ascomycota</taxon>
        <taxon>Pezizomycotina</taxon>
        <taxon>Leotiomycetes</taxon>
        <taxon>Helotiales</taxon>
        <taxon>Hyaloscyphaceae</taxon>
        <taxon>Hyaloscypha</taxon>
        <taxon>Hyaloscypha variabilis</taxon>
    </lineage>
</organism>
<evidence type="ECO:0000256" key="2">
    <source>
        <dbReference type="SAM" id="MobiDB-lite"/>
    </source>
</evidence>
<proteinExistence type="predicted"/>